<protein>
    <recommendedName>
        <fullName evidence="4">DUF5518 domain-containing protein</fullName>
    </recommendedName>
</protein>
<name>F0T5X8_METLA</name>
<keyword evidence="3" id="KW-1185">Reference proteome</keyword>
<keyword evidence="1" id="KW-0812">Transmembrane</keyword>
<evidence type="ECO:0000313" key="3">
    <source>
        <dbReference type="Proteomes" id="UP000007490"/>
    </source>
</evidence>
<sequence length="121" mass="13438">MNFKNLNLIIGLIIAIFLAYIIPNTIGSLIAVFLGAMYVGYMIEKNYKEGIFNGAILGVLYAIFAAIATYYIMNYHFVSVSELTTWIFSLIILYVVCGVLGGIFGTFIKNLKILSFDKVGE</sequence>
<gene>
    <name evidence="2" type="ordered locus">Metbo_1127</name>
</gene>
<feature type="transmembrane region" description="Helical" evidence="1">
    <location>
        <begin position="85"/>
        <end position="108"/>
    </location>
</feature>
<evidence type="ECO:0000313" key="2">
    <source>
        <dbReference type="EMBL" id="ADZ09371.1"/>
    </source>
</evidence>
<dbReference type="AlphaFoldDB" id="F0T5X8"/>
<organism evidence="2 3">
    <name type="scientific">Methanobacterium lacus (strain AL-21)</name>
    <dbReference type="NCBI Taxonomy" id="877455"/>
    <lineage>
        <taxon>Archaea</taxon>
        <taxon>Methanobacteriati</taxon>
        <taxon>Methanobacteriota</taxon>
        <taxon>Methanomada group</taxon>
        <taxon>Methanobacteria</taxon>
        <taxon>Methanobacteriales</taxon>
        <taxon>Methanobacteriaceae</taxon>
        <taxon>Methanobacterium</taxon>
    </lineage>
</organism>
<accession>F0T5X8</accession>
<evidence type="ECO:0008006" key="4">
    <source>
        <dbReference type="Google" id="ProtNLM"/>
    </source>
</evidence>
<dbReference type="KEGG" id="mel:Metbo_1127"/>
<dbReference type="Proteomes" id="UP000007490">
    <property type="component" value="Chromosome"/>
</dbReference>
<dbReference type="GeneID" id="24964534"/>
<dbReference type="HOGENOM" id="CLU_2056068_0_0_2"/>
<proteinExistence type="predicted"/>
<reference evidence="3" key="1">
    <citation type="submission" date="2011-02" db="EMBL/GenBank/DDBJ databases">
        <title>Complete sequence of Methanobacterium sp. AL-21.</title>
        <authorList>
            <consortium name="US DOE Joint Genome Institute"/>
            <person name="Lucas S."/>
            <person name="Copeland A."/>
            <person name="Lapidus A."/>
            <person name="Cheng J.-F."/>
            <person name="Goodwin L."/>
            <person name="Pitluck S."/>
            <person name="Chertkov O."/>
            <person name="Detter J.C."/>
            <person name="Han C."/>
            <person name="Tapia R."/>
            <person name="Land M."/>
            <person name="Hauser L."/>
            <person name="Kyrpides N."/>
            <person name="Ivanova N."/>
            <person name="Mikhailova N."/>
            <person name="Pagani I."/>
            <person name="Cadillo-Quiroz H."/>
            <person name="Imachi H."/>
            <person name="Zinder S."/>
            <person name="Liu W."/>
            <person name="Woyke T."/>
        </authorList>
    </citation>
    <scope>NUCLEOTIDE SEQUENCE [LARGE SCALE GENOMIC DNA]</scope>
    <source>
        <strain evidence="3">AL-21</strain>
    </source>
</reference>
<feature type="transmembrane region" description="Helical" evidence="1">
    <location>
        <begin position="6"/>
        <end position="39"/>
    </location>
</feature>
<dbReference type="eggNOG" id="arCOG11271">
    <property type="taxonomic scope" value="Archaea"/>
</dbReference>
<dbReference type="RefSeq" id="WP_013644722.1">
    <property type="nucleotide sequence ID" value="NC_015216.1"/>
</dbReference>
<keyword evidence="1" id="KW-1133">Transmembrane helix</keyword>
<keyword evidence="1" id="KW-0472">Membrane</keyword>
<dbReference type="Pfam" id="PF17647">
    <property type="entry name" value="DUF5518"/>
    <property type="match status" value="1"/>
</dbReference>
<feature type="transmembrane region" description="Helical" evidence="1">
    <location>
        <begin position="51"/>
        <end position="73"/>
    </location>
</feature>
<evidence type="ECO:0000256" key="1">
    <source>
        <dbReference type="SAM" id="Phobius"/>
    </source>
</evidence>
<reference evidence="2 3" key="2">
    <citation type="journal article" date="2014" name="Int. J. Syst. Evol. Microbiol.">
        <title>Methanobacterium paludis sp. nov. and a novel strain of Methanobacterium lacus isolated from northern peatlands.</title>
        <authorList>
            <person name="Cadillo-Quiroz H."/>
            <person name="Brauer S.L."/>
            <person name="Goodson N."/>
            <person name="Yavitt J.B."/>
            <person name="Zinder S.H."/>
        </authorList>
    </citation>
    <scope>NUCLEOTIDE SEQUENCE [LARGE SCALE GENOMIC DNA]</scope>
    <source>
        <strain evidence="2 3">AL-21</strain>
    </source>
</reference>
<dbReference type="EMBL" id="CP002551">
    <property type="protein sequence ID" value="ADZ09371.1"/>
    <property type="molecule type" value="Genomic_DNA"/>
</dbReference>
<dbReference type="InterPro" id="IPR040493">
    <property type="entry name" value="DUF5518"/>
</dbReference>